<evidence type="ECO:0000313" key="1">
    <source>
        <dbReference type="EMBL" id="VDN99911.1"/>
    </source>
</evidence>
<sequence length="106" mass="12101">MTMKVPTKLSWNCKKAERLSCTNLLENELHTSPLNFNPHPDKLCNEITNIMIRCTKNTISRGKAKHYGVFWSEHLEKPKESGTPFATQLIGLKERKTYKPGDGSQL</sequence>
<protein>
    <submittedName>
        <fullName evidence="3">Ovule protein</fullName>
    </submittedName>
</protein>
<dbReference type="Proteomes" id="UP000278807">
    <property type="component" value="Unassembled WGS sequence"/>
</dbReference>
<evidence type="ECO:0000313" key="3">
    <source>
        <dbReference type="WBParaSite" id="HNAJ_0000405401-mRNA-1"/>
    </source>
</evidence>
<organism evidence="3">
    <name type="scientific">Rodentolepis nana</name>
    <name type="common">Dwarf tapeworm</name>
    <name type="synonym">Hymenolepis nana</name>
    <dbReference type="NCBI Taxonomy" id="102285"/>
    <lineage>
        <taxon>Eukaryota</taxon>
        <taxon>Metazoa</taxon>
        <taxon>Spiralia</taxon>
        <taxon>Lophotrochozoa</taxon>
        <taxon>Platyhelminthes</taxon>
        <taxon>Cestoda</taxon>
        <taxon>Eucestoda</taxon>
        <taxon>Cyclophyllidea</taxon>
        <taxon>Hymenolepididae</taxon>
        <taxon>Rodentolepis</taxon>
    </lineage>
</organism>
<name>A0A0R3TAG5_RODNA</name>
<evidence type="ECO:0000313" key="2">
    <source>
        <dbReference type="Proteomes" id="UP000278807"/>
    </source>
</evidence>
<proteinExistence type="predicted"/>
<reference evidence="1 2" key="2">
    <citation type="submission" date="2018-11" db="EMBL/GenBank/DDBJ databases">
        <authorList>
            <consortium name="Pathogen Informatics"/>
        </authorList>
    </citation>
    <scope>NUCLEOTIDE SEQUENCE [LARGE SCALE GENOMIC DNA]</scope>
</reference>
<reference evidence="3" key="1">
    <citation type="submission" date="2017-02" db="UniProtKB">
        <authorList>
            <consortium name="WormBaseParasite"/>
        </authorList>
    </citation>
    <scope>IDENTIFICATION</scope>
</reference>
<dbReference type="EMBL" id="UZAE01002628">
    <property type="protein sequence ID" value="VDN99911.1"/>
    <property type="molecule type" value="Genomic_DNA"/>
</dbReference>
<keyword evidence="2" id="KW-1185">Reference proteome</keyword>
<gene>
    <name evidence="1" type="ORF">HNAJ_LOCUS4052</name>
</gene>
<dbReference type="WBParaSite" id="HNAJ_0000405401-mRNA-1">
    <property type="protein sequence ID" value="HNAJ_0000405401-mRNA-1"/>
    <property type="gene ID" value="HNAJ_0000405401"/>
</dbReference>
<dbReference type="OrthoDB" id="6152674at2759"/>
<dbReference type="AlphaFoldDB" id="A0A0R3TAG5"/>
<accession>A0A0R3TAG5</accession>